<feature type="region of interest" description="Disordered" evidence="1">
    <location>
        <begin position="105"/>
        <end position="161"/>
    </location>
</feature>
<feature type="compositionally biased region" description="Polar residues" evidence="1">
    <location>
        <begin position="107"/>
        <end position="120"/>
    </location>
</feature>
<evidence type="ECO:0000256" key="2">
    <source>
        <dbReference type="SAM" id="Phobius"/>
    </source>
</evidence>
<name>A0AAW1IWR7_POPJA</name>
<sequence length="253" mass="28065">MDGRDKEVWKYSFCDTLVLAFELIIVCAADIVWMEEIKRIRGIRGKVKKDKGRPTCLDIQDEKKLAESLKTLEKWGFGLSRLEVSLERWTKQNEEKIANNIAKPVASDSNEASAPINSLINPDAGTAGPSKSPPITLPENGTSFDAGTAGPSKSPPITLPENGTSFEKLLLAQIKQRPQPEKKTKVIVQMSDSSDSEDLEEPKYLESGDSKLEFSNTSDISIQENEETDNCISIDKWVVEINGLLCNILLIRL</sequence>
<evidence type="ECO:0000256" key="1">
    <source>
        <dbReference type="SAM" id="MobiDB-lite"/>
    </source>
</evidence>
<feature type="region of interest" description="Disordered" evidence="1">
    <location>
        <begin position="177"/>
        <end position="203"/>
    </location>
</feature>
<comment type="caution">
    <text evidence="3">The sequence shown here is derived from an EMBL/GenBank/DDBJ whole genome shotgun (WGS) entry which is preliminary data.</text>
</comment>
<dbReference type="AlphaFoldDB" id="A0AAW1IWR7"/>
<keyword evidence="4" id="KW-1185">Reference proteome</keyword>
<accession>A0AAW1IWR7</accession>
<organism evidence="3 4">
    <name type="scientific">Popillia japonica</name>
    <name type="common">Japanese beetle</name>
    <dbReference type="NCBI Taxonomy" id="7064"/>
    <lineage>
        <taxon>Eukaryota</taxon>
        <taxon>Metazoa</taxon>
        <taxon>Ecdysozoa</taxon>
        <taxon>Arthropoda</taxon>
        <taxon>Hexapoda</taxon>
        <taxon>Insecta</taxon>
        <taxon>Pterygota</taxon>
        <taxon>Neoptera</taxon>
        <taxon>Endopterygota</taxon>
        <taxon>Coleoptera</taxon>
        <taxon>Polyphaga</taxon>
        <taxon>Scarabaeiformia</taxon>
        <taxon>Scarabaeidae</taxon>
        <taxon>Rutelinae</taxon>
        <taxon>Popillia</taxon>
    </lineage>
</organism>
<protein>
    <submittedName>
        <fullName evidence="3">Uncharacterized protein</fullName>
    </submittedName>
</protein>
<dbReference type="Proteomes" id="UP001458880">
    <property type="component" value="Unassembled WGS sequence"/>
</dbReference>
<keyword evidence="2" id="KW-0812">Transmembrane</keyword>
<feature type="transmembrane region" description="Helical" evidence="2">
    <location>
        <begin position="16"/>
        <end position="34"/>
    </location>
</feature>
<reference evidence="3 4" key="1">
    <citation type="journal article" date="2024" name="BMC Genomics">
        <title>De novo assembly and annotation of Popillia japonica's genome with initial clues to its potential as an invasive pest.</title>
        <authorList>
            <person name="Cucini C."/>
            <person name="Boschi S."/>
            <person name="Funari R."/>
            <person name="Cardaioli E."/>
            <person name="Iannotti N."/>
            <person name="Marturano G."/>
            <person name="Paoli F."/>
            <person name="Bruttini M."/>
            <person name="Carapelli A."/>
            <person name="Frati F."/>
            <person name="Nardi F."/>
        </authorList>
    </citation>
    <scope>NUCLEOTIDE SEQUENCE [LARGE SCALE GENOMIC DNA]</scope>
    <source>
        <strain evidence="3">DMR45628</strain>
    </source>
</reference>
<keyword evidence="2" id="KW-1133">Transmembrane helix</keyword>
<dbReference type="EMBL" id="JASPKY010000510">
    <property type="protein sequence ID" value="KAK9694514.1"/>
    <property type="molecule type" value="Genomic_DNA"/>
</dbReference>
<proteinExistence type="predicted"/>
<gene>
    <name evidence="3" type="ORF">QE152_g33494</name>
</gene>
<evidence type="ECO:0000313" key="4">
    <source>
        <dbReference type="Proteomes" id="UP001458880"/>
    </source>
</evidence>
<keyword evidence="2" id="KW-0472">Membrane</keyword>
<evidence type="ECO:0000313" key="3">
    <source>
        <dbReference type="EMBL" id="KAK9694514.1"/>
    </source>
</evidence>